<dbReference type="Pfam" id="PF00534">
    <property type="entry name" value="Glycos_transf_1"/>
    <property type="match status" value="1"/>
</dbReference>
<dbReference type="InterPro" id="IPR028098">
    <property type="entry name" value="Glyco_trans_4-like_N"/>
</dbReference>
<evidence type="ECO:0000259" key="1">
    <source>
        <dbReference type="Pfam" id="PF00534"/>
    </source>
</evidence>
<reference evidence="3 4" key="1">
    <citation type="journal article" date="2019" name="bioRxiv">
        <title>Bacteria contribute to plant secondary compound degradation in a generalist herbivore system.</title>
        <authorList>
            <person name="Francoeur C.B."/>
            <person name="Khadempour L."/>
            <person name="Moreira-Soto R.D."/>
            <person name="Gotting K."/>
            <person name="Book A.J."/>
            <person name="Pinto-Tomas A.A."/>
            <person name="Keefover-Ring K."/>
            <person name="Currie C.R."/>
        </authorList>
    </citation>
    <scope>NUCLEOTIDE SEQUENCE [LARGE SCALE GENOMIC DNA]</scope>
    <source>
        <strain evidence="3">Acro-835</strain>
    </source>
</reference>
<gene>
    <name evidence="3" type="ORF">F3J40_23865</name>
</gene>
<keyword evidence="4" id="KW-1185">Reference proteome</keyword>
<protein>
    <submittedName>
        <fullName evidence="3">Glycosyltransferase family 4 protein</fullName>
    </submittedName>
</protein>
<dbReference type="Gene3D" id="3.40.50.2000">
    <property type="entry name" value="Glycogen Phosphorylase B"/>
    <property type="match status" value="2"/>
</dbReference>
<dbReference type="Proteomes" id="UP001515683">
    <property type="component" value="Unassembled WGS sequence"/>
</dbReference>
<sequence>MKKLCYFINSDWYFLLHWKERAIAAIDSGYEVHLICNVTDQKNKEKLEALGLTVHDSKMSEQSTNPLVFVKDIYSAIRIIAKINPSIMHCITIKACLIGGVFAKIKNIKLVLSFVGLGRVFSSDNMKYLIIRRLVASLYRWIAKREGVFFVFEHHVDRDVIARLTGIELSKTAIINGAGVDTQYYIYKEEPENKIPVVLFASRLIWSKGLQDLVEVKKTLESEGCYFVLKVAGIVTKDDPDAMSDELISKWHNEGYIDWVGQSDNVKLLIEDANIVALPSTYAEGVPRILIEAASVGRASIAYDTGGCPSIILNNKTGYIVARKDINDLTKKLKILLENPSLRQRFGHCARESVVKGFCSSSVIQLTLKIYSSL</sequence>
<evidence type="ECO:0000259" key="2">
    <source>
        <dbReference type="Pfam" id="PF13477"/>
    </source>
</evidence>
<feature type="domain" description="Glycosyl transferase family 1" evidence="1">
    <location>
        <begin position="191"/>
        <end position="352"/>
    </location>
</feature>
<feature type="domain" description="Glycosyltransferase subfamily 4-like N-terminal" evidence="2">
    <location>
        <begin position="3"/>
        <end position="135"/>
    </location>
</feature>
<dbReference type="PANTHER" id="PTHR12526:SF638">
    <property type="entry name" value="SPORE COAT PROTEIN SA"/>
    <property type="match status" value="1"/>
</dbReference>
<evidence type="ECO:0000313" key="3">
    <source>
        <dbReference type="EMBL" id="NIF24613.1"/>
    </source>
</evidence>
<dbReference type="Pfam" id="PF13477">
    <property type="entry name" value="Glyco_trans_4_2"/>
    <property type="match status" value="1"/>
</dbReference>
<evidence type="ECO:0000313" key="4">
    <source>
        <dbReference type="Proteomes" id="UP001515683"/>
    </source>
</evidence>
<comment type="caution">
    <text evidence="3">The sequence shown here is derived from an EMBL/GenBank/DDBJ whole genome shotgun (WGS) entry which is preliminary data.</text>
</comment>
<accession>A0ABX0RIS2</accession>
<name>A0ABX0RIS2_9GAMM</name>
<organism evidence="3 4">
    <name type="scientific">Candidatus Pantoea multigeneris</name>
    <dbReference type="NCBI Taxonomy" id="2608357"/>
    <lineage>
        <taxon>Bacteria</taxon>
        <taxon>Pseudomonadati</taxon>
        <taxon>Pseudomonadota</taxon>
        <taxon>Gammaproteobacteria</taxon>
        <taxon>Enterobacterales</taxon>
        <taxon>Erwiniaceae</taxon>
        <taxon>Pantoea</taxon>
    </lineage>
</organism>
<proteinExistence type="predicted"/>
<dbReference type="EMBL" id="VWXF01000017">
    <property type="protein sequence ID" value="NIF24613.1"/>
    <property type="molecule type" value="Genomic_DNA"/>
</dbReference>
<dbReference type="CDD" id="cd03808">
    <property type="entry name" value="GT4_CapM-like"/>
    <property type="match status" value="1"/>
</dbReference>
<dbReference type="PANTHER" id="PTHR12526">
    <property type="entry name" value="GLYCOSYLTRANSFERASE"/>
    <property type="match status" value="1"/>
</dbReference>
<dbReference type="InterPro" id="IPR001296">
    <property type="entry name" value="Glyco_trans_1"/>
</dbReference>
<dbReference type="SUPFAM" id="SSF53756">
    <property type="entry name" value="UDP-Glycosyltransferase/glycogen phosphorylase"/>
    <property type="match status" value="1"/>
</dbReference>